<feature type="transmembrane region" description="Helical" evidence="1">
    <location>
        <begin position="333"/>
        <end position="353"/>
    </location>
</feature>
<reference evidence="2 3" key="1">
    <citation type="journal article" date="2012" name="PLoS ONE">
        <title>Edwardsiella comparative phylogenomics reveal the new intra/inter-species taxonomic relationships, virulence evolution and niche adaptation mechanisms.</title>
        <authorList>
            <person name="Yang M."/>
            <person name="Lv Y."/>
            <person name="Xiao J."/>
            <person name="Wu H."/>
            <person name="Zheng H."/>
            <person name="Liu Q."/>
            <person name="Zhang Y."/>
            <person name="Wang Q."/>
        </authorList>
    </citation>
    <scope>NUCLEOTIDE SEQUENCE [LARGE SCALE GENOMIC DNA]</scope>
    <source>
        <strain evidence="3">080813</strain>
    </source>
</reference>
<keyword evidence="1" id="KW-0472">Membrane</keyword>
<dbReference type="EMBL" id="CP006664">
    <property type="protein sequence ID" value="AIJ09095.1"/>
    <property type="molecule type" value="Genomic_DNA"/>
</dbReference>
<feature type="transmembrane region" description="Helical" evidence="1">
    <location>
        <begin position="429"/>
        <end position="448"/>
    </location>
</feature>
<proteinExistence type="predicted"/>
<name>A0A076LKX9_9GAMM</name>
<evidence type="ECO:0000313" key="3">
    <source>
        <dbReference type="Proteomes" id="UP000028681"/>
    </source>
</evidence>
<dbReference type="Proteomes" id="UP000028681">
    <property type="component" value="Chromosome"/>
</dbReference>
<dbReference type="KEGG" id="ete:ETEE_2661"/>
<dbReference type="HOGENOM" id="CLU_035594_1_0_6"/>
<dbReference type="RefSeq" id="WP_034163795.1">
    <property type="nucleotide sequence ID" value="NZ_CP006664.1"/>
</dbReference>
<gene>
    <name evidence="2" type="ORF">ETEE_2661</name>
</gene>
<dbReference type="GeneID" id="33940202"/>
<evidence type="ECO:0000256" key="1">
    <source>
        <dbReference type="SAM" id="Phobius"/>
    </source>
</evidence>
<keyword evidence="1" id="KW-0812">Transmembrane</keyword>
<organism evidence="2 3">
    <name type="scientific">Edwardsiella anguillarum ET080813</name>
    <dbReference type="NCBI Taxonomy" id="667120"/>
    <lineage>
        <taxon>Bacteria</taxon>
        <taxon>Pseudomonadati</taxon>
        <taxon>Pseudomonadota</taxon>
        <taxon>Gammaproteobacteria</taxon>
        <taxon>Enterobacterales</taxon>
        <taxon>Hafniaceae</taxon>
        <taxon>Edwardsiella</taxon>
    </lineage>
</organism>
<accession>A0A076LKX9</accession>
<sequence length="560" mass="62277">MDRNLSTLREERLQQLFEDCQMQVIGQIIGPFGLSTAMFEDRNGGNVTTLRNFERKDDDYVATDSDRALHAHSRKDYNAVVRSEYEIDTGAKAKNAGAKTWDQKRADKIGQGRDEYTGRRVSADGTIELTDGRIVRAELDHVVSLNEIHHNAKNHLAMGKVTQDAESGEMSVDTSRIRGMANDDENLALTNQPLNGSKSDEDMVKWAAKERKDGRDGATITNAEKFAVDDALMKEKYQRAKQHIDSTANHAMLKKQTAELLQTGGKQAAMMGMRQALGVLLTELVNCLFNEFKVLVKQGVAVGKTLFEEIRQRLVRVIDSVVKKIPDALGQMIQGGVGGFMSNLLTFLINNFLSTAKRFVMVIREGLLGLFRAFKMIFFPPKEMTRDQALQEGLKILTAVVVSSLGVLLTETVATFMATVPFLKPFSDLITPVLLGILTGLTSAFFAYQIDRLFDRYRYSLSEKFMDELLQDGKRRDKFANELATLSEQSLSNIDNYQKSISVYQRIGTSLSGAGLAANATLASLEQTVAETAEQVDKSIATIAFIRDSQSEIDDFLKTC</sequence>
<evidence type="ECO:0000313" key="2">
    <source>
        <dbReference type="EMBL" id="AIJ09095.1"/>
    </source>
</evidence>
<protein>
    <submittedName>
        <fullName evidence="2">Uncharacterized protein</fullName>
    </submittedName>
</protein>
<keyword evidence="1" id="KW-1133">Transmembrane helix</keyword>
<feature type="transmembrane region" description="Helical" evidence="1">
    <location>
        <begin position="399"/>
        <end position="423"/>
    </location>
</feature>
<dbReference type="AlphaFoldDB" id="A0A076LKX9"/>